<dbReference type="SUPFAM" id="SSF47384">
    <property type="entry name" value="Homodimeric domain of signal transducing histidine kinase"/>
    <property type="match status" value="1"/>
</dbReference>
<keyword evidence="3 9" id="KW-0597">Phosphoprotein</keyword>
<dbReference type="RefSeq" id="WP_135432654.1">
    <property type="nucleotide sequence ID" value="NZ_RPEM01000010.1"/>
</dbReference>
<dbReference type="PROSITE" id="PS50109">
    <property type="entry name" value="HIS_KIN"/>
    <property type="match status" value="1"/>
</dbReference>
<evidence type="ECO:0000313" key="15">
    <source>
        <dbReference type="Proteomes" id="UP000297741"/>
    </source>
</evidence>
<dbReference type="SUPFAM" id="SSF55874">
    <property type="entry name" value="ATPase domain of HSP90 chaperone/DNA topoisomerase II/histidine kinase"/>
    <property type="match status" value="1"/>
</dbReference>
<dbReference type="PANTHER" id="PTHR43065">
    <property type="entry name" value="SENSOR HISTIDINE KINASE"/>
    <property type="match status" value="1"/>
</dbReference>
<keyword evidence="7" id="KW-0067">ATP-binding</keyword>
<keyword evidence="8" id="KW-0902">Two-component regulatory system</keyword>
<dbReference type="InterPro" id="IPR013656">
    <property type="entry name" value="PAS_4"/>
</dbReference>
<dbReference type="SMART" id="SM00448">
    <property type="entry name" value="REC"/>
    <property type="match status" value="1"/>
</dbReference>
<dbReference type="InterPro" id="IPR005467">
    <property type="entry name" value="His_kinase_dom"/>
</dbReference>
<dbReference type="InterPro" id="IPR001789">
    <property type="entry name" value="Sig_transdc_resp-reg_receiver"/>
</dbReference>
<dbReference type="Gene3D" id="3.40.50.2300">
    <property type="match status" value="1"/>
</dbReference>
<dbReference type="InterPro" id="IPR029016">
    <property type="entry name" value="GAF-like_dom_sf"/>
</dbReference>
<dbReference type="Proteomes" id="UP000297741">
    <property type="component" value="Unassembled WGS sequence"/>
</dbReference>
<dbReference type="SMART" id="SM00387">
    <property type="entry name" value="HATPase_c"/>
    <property type="match status" value="1"/>
</dbReference>
<dbReference type="PROSITE" id="PS50113">
    <property type="entry name" value="PAC"/>
    <property type="match status" value="1"/>
</dbReference>
<keyword evidence="6" id="KW-0418">Kinase</keyword>
<keyword evidence="5" id="KW-0547">Nucleotide-binding</keyword>
<keyword evidence="15" id="KW-1185">Reference proteome</keyword>
<evidence type="ECO:0000256" key="9">
    <source>
        <dbReference type="PROSITE-ProRule" id="PRU00169"/>
    </source>
</evidence>
<dbReference type="PANTHER" id="PTHR43065:SF46">
    <property type="entry name" value="C4-DICARBOXYLATE TRANSPORT SENSOR PROTEIN DCTB"/>
    <property type="match status" value="1"/>
</dbReference>
<keyword evidence="4" id="KW-0808">Transferase</keyword>
<evidence type="ECO:0000256" key="5">
    <source>
        <dbReference type="ARBA" id="ARBA00022741"/>
    </source>
</evidence>
<dbReference type="SUPFAM" id="SSF55785">
    <property type="entry name" value="PYP-like sensor domain (PAS domain)"/>
    <property type="match status" value="4"/>
</dbReference>
<dbReference type="PRINTS" id="PR00344">
    <property type="entry name" value="BCTRLSENSOR"/>
</dbReference>
<proteinExistence type="predicted"/>
<evidence type="ECO:0000256" key="7">
    <source>
        <dbReference type="ARBA" id="ARBA00022840"/>
    </source>
</evidence>
<comment type="caution">
    <text evidence="14">The sequence shown here is derived from an EMBL/GenBank/DDBJ whole genome shotgun (WGS) entry which is preliminary data.</text>
</comment>
<dbReference type="Gene3D" id="3.30.450.20">
    <property type="entry name" value="PAS domain"/>
    <property type="match status" value="4"/>
</dbReference>
<dbReference type="InterPro" id="IPR036097">
    <property type="entry name" value="HisK_dim/P_sf"/>
</dbReference>
<reference evidence="14 15" key="1">
    <citation type="submission" date="2018-11" db="EMBL/GenBank/DDBJ databases">
        <title>Tabrizicola sp. isolated from sediment of alpine lake.</title>
        <authorList>
            <person name="Liu Z."/>
        </authorList>
    </citation>
    <scope>NUCLEOTIDE SEQUENCE [LARGE SCALE GENOMIC DNA]</scope>
    <source>
        <strain evidence="14 15">DRYC-M-16</strain>
    </source>
</reference>
<protein>
    <recommendedName>
        <fullName evidence="2">histidine kinase</fullName>
        <ecNumber evidence="2">2.7.13.3</ecNumber>
    </recommendedName>
</protein>
<dbReference type="Pfam" id="PF00072">
    <property type="entry name" value="Response_reg"/>
    <property type="match status" value="1"/>
</dbReference>
<dbReference type="SUPFAM" id="SSF52172">
    <property type="entry name" value="CheY-like"/>
    <property type="match status" value="1"/>
</dbReference>
<feature type="domain" description="Histidine kinase" evidence="10">
    <location>
        <begin position="954"/>
        <end position="1178"/>
    </location>
</feature>
<feature type="domain" description="Response regulatory" evidence="11">
    <location>
        <begin position="1199"/>
        <end position="1312"/>
    </location>
</feature>
<dbReference type="SUPFAM" id="SSF55781">
    <property type="entry name" value="GAF domain-like"/>
    <property type="match status" value="2"/>
</dbReference>
<evidence type="ECO:0000313" key="14">
    <source>
        <dbReference type="EMBL" id="TGD42262.1"/>
    </source>
</evidence>
<sequence>MMEGQGEKPVARARYEREKLARTEAEALLETKSRELYEANQRLILETEAVRAALSETEAVRVREAAALRERSILSEALAALSGKSGATEAMQALLDVLQREFAIFDACFVQAAGSEVRIAAAAKTEHADLLLPVKASLLARPRRLSGFASLADGKALPGQTGKYASVILAPFLMPGEGTSALLLGCQKAGRFSAADLRLLERVATFAVQSLIALREARRNALLVSLIEGGNVDEAQTGVLDAPLEAVHRAFSRLTDMQGEVVGILDNLLGAPLADADTAIDAALARMGTLTRTDRVYVFRLRTAKALIDNTHEWCAPGIEPAREMLQDIPAEMIDHWRAEFDAGREVLIPDVLALPDTAPEKAILLEQGIRSLLAVPMMQDGIFRGFVGYDAVRAKRSFLPGEVHLVRSVAKVIASVLGRRAAEAALVAAHAETAAQRAQLSSVLSAMPDLVVELDCAGRFVTWHSGAIIVPDALGETFAGCSLEEVLPPDLAAEARKVISEIDAGRRPEARSFPFALTAELERWWQLSAAAMGDQGYLFVLRDVTLAREQTAEIERLSEIARRTTNLVVVTDAARRIEWVNEAFERTTGWRLDEIEGRNAGSFLQCDQTDPETVARLRAALDKGQAVQTEILNQTRAGQQYWVALDVQPLHDISGQLRGFMAVETDVTERRIQAEALQRSANAAALARATLEAAVSALQDGFVLFDADDRLVICNDRYREIYPRSAAAITPGATYEDILRAGLAGGEYSDALGQEEAWLSDRIERHRAPYSEFEQQLSNGTWLRFFEKATPDGGRVGLRVDITALKLAEQRALGDRSAAMEASQDGIAITDAQGTYLYMNRAHLAMFGFATEAEVIGKPWSVVYGPDEAAWMQANAMPRLFAEGRWTGEILGRTRDGQPVDQDVSLTLKEDGGILCISRDVSARRRENSERERLRDELHLAQRREAVGQMAAGLAHDFNNLLATIAGSASLIEAAAEPGSLAAAGAGRIEAATNQAAGLVKRLLAMGARPADRKALDLRQPVREAADLARASLKAPHRLTLSLPPEPIEITVDPTDILQVVLNLVINARDAMGTRSGEIAVTLNNAMAPDLVGPFAVGMIDAGRPHVCLSIEDTGPGMEPDLAARVFQPYVSTKGDKGTGLGLAIVSSVVTTNGGAVRLETKPGNGTRFVVLWPISQDAPATACAPVEGLTGRLDGRTILVVDDQKDLLDVLTALLEAAGAEVAPSTEPGDILAAIEGDPAAWDLVITDFDMPGMNGAALADRVRALAPHVPVILVTALAGVAGRAGAQFDAVLAKPVDRTALVMAAETAILRSKYKV</sequence>
<dbReference type="InterPro" id="IPR036890">
    <property type="entry name" value="HATPase_C_sf"/>
</dbReference>
<evidence type="ECO:0000256" key="6">
    <source>
        <dbReference type="ARBA" id="ARBA00022777"/>
    </source>
</evidence>
<feature type="domain" description="PAS" evidence="12">
    <location>
        <begin position="554"/>
        <end position="624"/>
    </location>
</feature>
<evidence type="ECO:0000259" key="10">
    <source>
        <dbReference type="PROSITE" id="PS50109"/>
    </source>
</evidence>
<dbReference type="Pfam" id="PF02518">
    <property type="entry name" value="HATPase_c"/>
    <property type="match status" value="1"/>
</dbReference>
<accession>A0ABY2KIS9</accession>
<dbReference type="InterPro" id="IPR003661">
    <property type="entry name" value="HisK_dim/P_dom"/>
</dbReference>
<dbReference type="EMBL" id="RPEM01000010">
    <property type="protein sequence ID" value="TGD42262.1"/>
    <property type="molecule type" value="Genomic_DNA"/>
</dbReference>
<dbReference type="SMART" id="SM00086">
    <property type="entry name" value="PAC"/>
    <property type="match status" value="2"/>
</dbReference>
<dbReference type="SMART" id="SM00388">
    <property type="entry name" value="HisKA"/>
    <property type="match status" value="1"/>
</dbReference>
<dbReference type="Gene3D" id="3.30.565.10">
    <property type="entry name" value="Histidine kinase-like ATPase, C-terminal domain"/>
    <property type="match status" value="1"/>
</dbReference>
<dbReference type="Pfam" id="PF13426">
    <property type="entry name" value="PAS_9"/>
    <property type="match status" value="1"/>
</dbReference>
<dbReference type="InterPro" id="IPR004358">
    <property type="entry name" value="Sig_transdc_His_kin-like_C"/>
</dbReference>
<evidence type="ECO:0000256" key="2">
    <source>
        <dbReference type="ARBA" id="ARBA00012438"/>
    </source>
</evidence>
<dbReference type="CDD" id="cd00130">
    <property type="entry name" value="PAS"/>
    <property type="match status" value="2"/>
</dbReference>
<evidence type="ECO:0000259" key="12">
    <source>
        <dbReference type="PROSITE" id="PS50112"/>
    </source>
</evidence>
<evidence type="ECO:0000259" key="13">
    <source>
        <dbReference type="PROSITE" id="PS50113"/>
    </source>
</evidence>
<dbReference type="InterPro" id="IPR035965">
    <property type="entry name" value="PAS-like_dom_sf"/>
</dbReference>
<dbReference type="PROSITE" id="PS50110">
    <property type="entry name" value="RESPONSE_REGULATORY"/>
    <property type="match status" value="1"/>
</dbReference>
<dbReference type="Pfam" id="PF01590">
    <property type="entry name" value="GAF"/>
    <property type="match status" value="1"/>
</dbReference>
<evidence type="ECO:0000259" key="11">
    <source>
        <dbReference type="PROSITE" id="PS50110"/>
    </source>
</evidence>
<dbReference type="NCBIfam" id="TIGR00229">
    <property type="entry name" value="sensory_box"/>
    <property type="match status" value="2"/>
</dbReference>
<dbReference type="InterPro" id="IPR011006">
    <property type="entry name" value="CheY-like_superfamily"/>
</dbReference>
<dbReference type="InterPro" id="IPR000700">
    <property type="entry name" value="PAS-assoc_C"/>
</dbReference>
<evidence type="ECO:0000256" key="3">
    <source>
        <dbReference type="ARBA" id="ARBA00022553"/>
    </source>
</evidence>
<dbReference type="Gene3D" id="3.30.450.40">
    <property type="match status" value="1"/>
</dbReference>
<dbReference type="InterPro" id="IPR003018">
    <property type="entry name" value="GAF"/>
</dbReference>
<evidence type="ECO:0000256" key="1">
    <source>
        <dbReference type="ARBA" id="ARBA00000085"/>
    </source>
</evidence>
<dbReference type="InterPro" id="IPR001610">
    <property type="entry name" value="PAC"/>
</dbReference>
<dbReference type="InterPro" id="IPR000014">
    <property type="entry name" value="PAS"/>
</dbReference>
<dbReference type="EC" id="2.7.13.3" evidence="2"/>
<dbReference type="Pfam" id="PF12860">
    <property type="entry name" value="PAS_7"/>
    <property type="match status" value="1"/>
</dbReference>
<dbReference type="InterPro" id="IPR003594">
    <property type="entry name" value="HATPase_dom"/>
</dbReference>
<feature type="modified residue" description="4-aspartylphosphate" evidence="9">
    <location>
        <position position="1250"/>
    </location>
</feature>
<feature type="domain" description="PAC" evidence="13">
    <location>
        <begin position="626"/>
        <end position="680"/>
    </location>
</feature>
<dbReference type="PROSITE" id="PS50112">
    <property type="entry name" value="PAS"/>
    <property type="match status" value="1"/>
</dbReference>
<dbReference type="SMART" id="SM00065">
    <property type="entry name" value="GAF"/>
    <property type="match status" value="1"/>
</dbReference>
<evidence type="ECO:0000256" key="4">
    <source>
        <dbReference type="ARBA" id="ARBA00022679"/>
    </source>
</evidence>
<dbReference type="SMART" id="SM00091">
    <property type="entry name" value="PAS"/>
    <property type="match status" value="4"/>
</dbReference>
<evidence type="ECO:0000256" key="8">
    <source>
        <dbReference type="ARBA" id="ARBA00023012"/>
    </source>
</evidence>
<gene>
    <name evidence="14" type="ORF">EEB11_15000</name>
</gene>
<dbReference type="Pfam" id="PF08448">
    <property type="entry name" value="PAS_4"/>
    <property type="match status" value="2"/>
</dbReference>
<dbReference type="Gene3D" id="1.10.287.130">
    <property type="match status" value="1"/>
</dbReference>
<comment type="catalytic activity">
    <reaction evidence="1">
        <text>ATP + protein L-histidine = ADP + protein N-phospho-L-histidine.</text>
        <dbReference type="EC" id="2.7.13.3"/>
    </reaction>
</comment>
<name>A0ABY2KIS9_9RHOB</name>
<organism evidence="14 15">
    <name type="scientific">Pseudotabrizicola sediminis</name>
    <dbReference type="NCBI Taxonomy" id="2486418"/>
    <lineage>
        <taxon>Bacteria</taxon>
        <taxon>Pseudomonadati</taxon>
        <taxon>Pseudomonadota</taxon>
        <taxon>Alphaproteobacteria</taxon>
        <taxon>Rhodobacterales</taxon>
        <taxon>Paracoccaceae</taxon>
        <taxon>Pseudotabrizicola</taxon>
    </lineage>
</organism>